<evidence type="ECO:0000313" key="1">
    <source>
        <dbReference type="EMBL" id="GGQ02065.1"/>
    </source>
</evidence>
<protein>
    <submittedName>
        <fullName evidence="1">Uncharacterized protein</fullName>
    </submittedName>
</protein>
<gene>
    <name evidence="1" type="ORF">GCM10010140_35090</name>
</gene>
<dbReference type="EMBL" id="BMQJ01000008">
    <property type="protein sequence ID" value="GGQ02065.1"/>
    <property type="molecule type" value="Genomic_DNA"/>
</dbReference>
<comment type="caution">
    <text evidence="1">The sequence shown here is derived from an EMBL/GenBank/DDBJ whole genome shotgun (WGS) entry which is preliminary data.</text>
</comment>
<dbReference type="Proteomes" id="UP000611554">
    <property type="component" value="Unassembled WGS sequence"/>
</dbReference>
<organism evidence="1 2">
    <name type="scientific">Streptosporangium pseudovulgare</name>
    <dbReference type="NCBI Taxonomy" id="35765"/>
    <lineage>
        <taxon>Bacteria</taxon>
        <taxon>Bacillati</taxon>
        <taxon>Actinomycetota</taxon>
        <taxon>Actinomycetes</taxon>
        <taxon>Streptosporangiales</taxon>
        <taxon>Streptosporangiaceae</taxon>
        <taxon>Streptosporangium</taxon>
    </lineage>
</organism>
<proteinExistence type="predicted"/>
<name>A0ABQ2R053_9ACTN</name>
<evidence type="ECO:0000313" key="2">
    <source>
        <dbReference type="Proteomes" id="UP000611554"/>
    </source>
</evidence>
<reference evidence="2" key="1">
    <citation type="journal article" date="2019" name="Int. J. Syst. Evol. Microbiol.">
        <title>The Global Catalogue of Microorganisms (GCM) 10K type strain sequencing project: providing services to taxonomists for standard genome sequencing and annotation.</title>
        <authorList>
            <consortium name="The Broad Institute Genomics Platform"/>
            <consortium name="The Broad Institute Genome Sequencing Center for Infectious Disease"/>
            <person name="Wu L."/>
            <person name="Ma J."/>
        </authorList>
    </citation>
    <scope>NUCLEOTIDE SEQUENCE [LARGE SCALE GENOMIC DNA]</scope>
    <source>
        <strain evidence="2">JCM 3115</strain>
    </source>
</reference>
<keyword evidence="2" id="KW-1185">Reference proteome</keyword>
<accession>A0ABQ2R053</accession>
<sequence length="74" mass="8196">MVPESDQLPAEMAQVDALATACRLAAVGQQRDAQRIRPWHGDPFLIPARKGTGTVKDDLSLRTLPFSRSRRPEV</sequence>